<protein>
    <submittedName>
        <fullName evidence="2">Glucose-1-phosphate cytidylyltransferase</fullName>
    </submittedName>
</protein>
<dbReference type="SUPFAM" id="SSF53448">
    <property type="entry name" value="Nucleotide-diphospho-sugar transferases"/>
    <property type="match status" value="1"/>
</dbReference>
<feature type="domain" description="Nucleotidyl transferase" evidence="1">
    <location>
        <begin position="3"/>
        <end position="221"/>
    </location>
</feature>
<dbReference type="PANTHER" id="PTHR47183:SF3">
    <property type="entry name" value="TRANSFERASE"/>
    <property type="match status" value="1"/>
</dbReference>
<comment type="caution">
    <text evidence="2">The sequence shown here is derived from an EMBL/GenBank/DDBJ whole genome shotgun (WGS) entry which is preliminary data.</text>
</comment>
<dbReference type="EMBL" id="LJCR01000594">
    <property type="protein sequence ID" value="KPV52290.1"/>
    <property type="molecule type" value="Genomic_DNA"/>
</dbReference>
<evidence type="ECO:0000313" key="3">
    <source>
        <dbReference type="Proteomes" id="UP000050509"/>
    </source>
</evidence>
<dbReference type="AlphaFoldDB" id="A0A0P9DQ53"/>
<dbReference type="PATRIC" id="fig|186479.3.peg.9205"/>
<dbReference type="GO" id="GO:0047343">
    <property type="term" value="F:glucose-1-phosphate cytidylyltransferase activity"/>
    <property type="evidence" value="ECO:0007669"/>
    <property type="project" value="InterPro"/>
</dbReference>
<dbReference type="Pfam" id="PF00483">
    <property type="entry name" value="NTP_transferase"/>
    <property type="match status" value="1"/>
</dbReference>
<reference evidence="2 3" key="1">
    <citation type="submission" date="2015-09" db="EMBL/GenBank/DDBJ databases">
        <title>Draft genome sequence of Kouleothrix aurantiaca JCM 19913.</title>
        <authorList>
            <person name="Hemp J."/>
        </authorList>
    </citation>
    <scope>NUCLEOTIDE SEQUENCE [LARGE SCALE GENOMIC DNA]</scope>
    <source>
        <strain evidence="2 3">COM-B</strain>
    </source>
</reference>
<organism evidence="2 3">
    <name type="scientific">Kouleothrix aurantiaca</name>
    <dbReference type="NCBI Taxonomy" id="186479"/>
    <lineage>
        <taxon>Bacteria</taxon>
        <taxon>Bacillati</taxon>
        <taxon>Chloroflexota</taxon>
        <taxon>Chloroflexia</taxon>
        <taxon>Chloroflexales</taxon>
        <taxon>Roseiflexineae</taxon>
        <taxon>Roseiflexaceae</taxon>
        <taxon>Kouleothrix</taxon>
    </lineage>
</organism>
<sequence>MKVVLFCGGMGMRLREYSDLPKPLVAVGKHPILWHLMQYYTFYGHREFILCLGYKAEEFAEYFLHCGARITGDTMLAPTMRRLQLVFASGLQWDITLADTGLHANIGQRLKAVEPLLRKEDVFLANYADGLTDLPLPQVIDYFNRKNVVAAFVAVHPAQTFHVIAAGADGFVQNLHDVHESDLWVNGGYFVFRRSIFSYIEAGEELIIEPFRRLIAERKLATYKYGGFWACMDTFKEKQQLDELCAKSAGPWEAWEQVRELGALETPVLARPVAACS</sequence>
<dbReference type="Proteomes" id="UP000050509">
    <property type="component" value="Unassembled WGS sequence"/>
</dbReference>
<evidence type="ECO:0000259" key="1">
    <source>
        <dbReference type="Pfam" id="PF00483"/>
    </source>
</evidence>
<name>A0A0P9DQ53_9CHLR</name>
<keyword evidence="3" id="KW-1185">Reference proteome</keyword>
<keyword evidence="2" id="KW-0548">Nucleotidyltransferase</keyword>
<dbReference type="PANTHER" id="PTHR47183">
    <property type="entry name" value="GLUCOSE-1-PHOSPHATE CYTIDYLYLTRANSFERASE-RELATED"/>
    <property type="match status" value="1"/>
</dbReference>
<keyword evidence="2" id="KW-0808">Transferase</keyword>
<dbReference type="InterPro" id="IPR029044">
    <property type="entry name" value="Nucleotide-diphossugar_trans"/>
</dbReference>
<dbReference type="Gene3D" id="3.90.550.10">
    <property type="entry name" value="Spore Coat Polysaccharide Biosynthesis Protein SpsA, Chain A"/>
    <property type="match status" value="1"/>
</dbReference>
<accession>A0A0P9DQ53</accession>
<dbReference type="InterPro" id="IPR013446">
    <property type="entry name" value="G1P_cyt_trans-like"/>
</dbReference>
<proteinExistence type="predicted"/>
<dbReference type="InterPro" id="IPR005835">
    <property type="entry name" value="NTP_transferase_dom"/>
</dbReference>
<evidence type="ECO:0000313" key="2">
    <source>
        <dbReference type="EMBL" id="KPV52290.1"/>
    </source>
</evidence>
<gene>
    <name evidence="2" type="ORF">SE17_16375</name>
</gene>